<dbReference type="NCBIfam" id="TIGR04191">
    <property type="entry name" value="YphP_YqiW"/>
    <property type="match status" value="1"/>
</dbReference>
<dbReference type="PANTHER" id="PTHR40052:SF2">
    <property type="entry name" value="BACILLIREDOXIN BRXA"/>
    <property type="match status" value="1"/>
</dbReference>
<proteinExistence type="predicted"/>
<protein>
    <recommendedName>
        <fullName evidence="2">BrxA/BrxB family bacilliredoxin</fullName>
    </recommendedName>
</protein>
<evidence type="ECO:0008006" key="2">
    <source>
        <dbReference type="Google" id="ProtNLM"/>
    </source>
</evidence>
<sequence>MYNINVKPPIYDPEAIQPMRDELIYVGFEEMRTPKKVNEILSENDNETKLVFINSVCGCSAGSARPGAALALQHSKIPHKMVTSFAGNDRDAVDFIREKYLAEYTPSSPAMAIIKNGQTLYHMGRHEIVDKSPEEISQILIKQFERLDGRQGPSISSEKYEMLVHSISCGSKVPLNQN</sequence>
<accession>A0A3B1CQA5</accession>
<organism evidence="1">
    <name type="scientific">hydrothermal vent metagenome</name>
    <dbReference type="NCBI Taxonomy" id="652676"/>
    <lineage>
        <taxon>unclassified sequences</taxon>
        <taxon>metagenomes</taxon>
        <taxon>ecological metagenomes</taxon>
    </lineage>
</organism>
<name>A0A3B1CQA5_9ZZZZ</name>
<dbReference type="PANTHER" id="PTHR40052">
    <property type="entry name" value="UPF0403 PROTEIN YQIW-RELATED"/>
    <property type="match status" value="1"/>
</dbReference>
<dbReference type="AlphaFoldDB" id="A0A3B1CQA5"/>
<evidence type="ECO:0000313" key="1">
    <source>
        <dbReference type="EMBL" id="VAX24870.1"/>
    </source>
</evidence>
<dbReference type="Pfam" id="PF06491">
    <property type="entry name" value="Disulph_isomer"/>
    <property type="match status" value="1"/>
</dbReference>
<dbReference type="Gene3D" id="3.40.30.10">
    <property type="entry name" value="Glutaredoxin"/>
    <property type="match status" value="1"/>
</dbReference>
<reference evidence="1" key="1">
    <citation type="submission" date="2018-06" db="EMBL/GenBank/DDBJ databases">
        <authorList>
            <person name="Zhirakovskaya E."/>
        </authorList>
    </citation>
    <scope>NUCLEOTIDE SEQUENCE</scope>
</reference>
<dbReference type="EMBL" id="UOGD01000284">
    <property type="protein sequence ID" value="VAX24870.1"/>
    <property type="molecule type" value="Genomic_DNA"/>
</dbReference>
<gene>
    <name evidence="1" type="ORF">MNBD_IGNAVI01-2254</name>
</gene>
<dbReference type="InterPro" id="IPR009474">
    <property type="entry name" value="BrxB/BrxA"/>
</dbReference>